<sequence>MSADPRDYPLTLPALPRDGSVDPSEGDYLGPTNAGEPGELGNPHGPSVVSPGIHGRQDVRPIRPGEVSSDAAEQDSAEKAHTAEWQPGTVPPETEEPDPEATEA</sequence>
<evidence type="ECO:0000256" key="1">
    <source>
        <dbReference type="SAM" id="MobiDB-lite"/>
    </source>
</evidence>
<organism evidence="2 3">
    <name type="scientific">Brachybacterium kimchii</name>
    <dbReference type="NCBI Taxonomy" id="2942909"/>
    <lineage>
        <taxon>Bacteria</taxon>
        <taxon>Bacillati</taxon>
        <taxon>Actinomycetota</taxon>
        <taxon>Actinomycetes</taxon>
        <taxon>Micrococcales</taxon>
        <taxon>Dermabacteraceae</taxon>
        <taxon>Brachybacterium</taxon>
    </lineage>
</organism>
<dbReference type="EMBL" id="CP097218">
    <property type="protein sequence ID" value="UQN29477.1"/>
    <property type="molecule type" value="Genomic_DNA"/>
</dbReference>
<protein>
    <recommendedName>
        <fullName evidence="4">Multidrug transporter</fullName>
    </recommendedName>
</protein>
<evidence type="ECO:0008006" key="4">
    <source>
        <dbReference type="Google" id="ProtNLM"/>
    </source>
</evidence>
<evidence type="ECO:0000313" key="3">
    <source>
        <dbReference type="Proteomes" id="UP001055868"/>
    </source>
</evidence>
<dbReference type="RefSeq" id="WP_249478674.1">
    <property type="nucleotide sequence ID" value="NZ_CP097218.1"/>
</dbReference>
<reference evidence="2" key="1">
    <citation type="submission" date="2022-05" db="EMBL/GenBank/DDBJ databases">
        <title>Genomic analysis of Brachybacterium sp. CBA3104.</title>
        <authorList>
            <person name="Roh S.W."/>
            <person name="Kim Y.B."/>
            <person name="Kim Y."/>
        </authorList>
    </citation>
    <scope>NUCLEOTIDE SEQUENCE</scope>
    <source>
        <strain evidence="2">CBA3104</strain>
    </source>
</reference>
<dbReference type="Proteomes" id="UP001055868">
    <property type="component" value="Chromosome"/>
</dbReference>
<name>A0ABY4N4J3_9MICO</name>
<feature type="region of interest" description="Disordered" evidence="1">
    <location>
        <begin position="1"/>
        <end position="104"/>
    </location>
</feature>
<keyword evidence="3" id="KW-1185">Reference proteome</keyword>
<proteinExistence type="predicted"/>
<evidence type="ECO:0000313" key="2">
    <source>
        <dbReference type="EMBL" id="UQN29477.1"/>
    </source>
</evidence>
<feature type="compositionally biased region" description="Acidic residues" evidence="1">
    <location>
        <begin position="93"/>
        <end position="104"/>
    </location>
</feature>
<accession>A0ABY4N4J3</accession>
<gene>
    <name evidence="2" type="ORF">M4486_17860</name>
</gene>